<comment type="caution">
    <text evidence="1">The sequence shown here is derived from an EMBL/GenBank/DDBJ whole genome shotgun (WGS) entry which is preliminary data.</text>
</comment>
<dbReference type="AlphaFoldDB" id="A0A8J4XCE1"/>
<protein>
    <submittedName>
        <fullName evidence="1">Uncharacterized protein</fullName>
    </submittedName>
</protein>
<feature type="non-terminal residue" evidence="1">
    <location>
        <position position="1"/>
    </location>
</feature>
<sequence length="91" mass="10177">PQESEARPALRGTQAIMALLSYAYQSDLYISLFSAWSFRPFIQGAYYSSVRAKQFLPTAEAAGRGGRGQQDLRINIIIQSRSCRPRGQTAY</sequence>
<dbReference type="EMBL" id="QNUK01000096">
    <property type="protein sequence ID" value="KAF5902148.1"/>
    <property type="molecule type" value="Genomic_DNA"/>
</dbReference>
<dbReference type="Proteomes" id="UP000727407">
    <property type="component" value="Unassembled WGS sequence"/>
</dbReference>
<evidence type="ECO:0000313" key="2">
    <source>
        <dbReference type="Proteomes" id="UP000727407"/>
    </source>
</evidence>
<accession>A0A8J4XCE1</accession>
<organism evidence="1 2">
    <name type="scientific">Clarias magur</name>
    <name type="common">Asian catfish</name>
    <name type="synonym">Macropteronotus magur</name>
    <dbReference type="NCBI Taxonomy" id="1594786"/>
    <lineage>
        <taxon>Eukaryota</taxon>
        <taxon>Metazoa</taxon>
        <taxon>Chordata</taxon>
        <taxon>Craniata</taxon>
        <taxon>Vertebrata</taxon>
        <taxon>Euteleostomi</taxon>
        <taxon>Actinopterygii</taxon>
        <taxon>Neopterygii</taxon>
        <taxon>Teleostei</taxon>
        <taxon>Ostariophysi</taxon>
        <taxon>Siluriformes</taxon>
        <taxon>Clariidae</taxon>
        <taxon>Clarias</taxon>
    </lineage>
</organism>
<evidence type="ECO:0000313" key="1">
    <source>
        <dbReference type="EMBL" id="KAF5902148.1"/>
    </source>
</evidence>
<proteinExistence type="predicted"/>
<reference evidence="1" key="1">
    <citation type="submission" date="2020-07" db="EMBL/GenBank/DDBJ databases">
        <title>Clarias magur genome sequencing, assembly and annotation.</title>
        <authorList>
            <person name="Kushwaha B."/>
            <person name="Kumar R."/>
            <person name="Das P."/>
            <person name="Joshi C.G."/>
            <person name="Kumar D."/>
            <person name="Nagpure N.S."/>
            <person name="Pandey M."/>
            <person name="Agarwal S."/>
            <person name="Srivastava S."/>
            <person name="Singh M."/>
            <person name="Sahoo L."/>
            <person name="Jayasankar P."/>
            <person name="Meher P.K."/>
            <person name="Koringa P.G."/>
            <person name="Iquebal M.A."/>
            <person name="Das S.P."/>
            <person name="Bit A."/>
            <person name="Patnaik S."/>
            <person name="Patel N."/>
            <person name="Shah T.M."/>
            <person name="Hinsu A."/>
            <person name="Jena J.K."/>
        </authorList>
    </citation>
    <scope>NUCLEOTIDE SEQUENCE</scope>
    <source>
        <strain evidence="1">CIFAMagur01</strain>
        <tissue evidence="1">Testis</tissue>
    </source>
</reference>
<name>A0A8J4XCE1_CLAMG</name>
<keyword evidence="2" id="KW-1185">Reference proteome</keyword>
<gene>
    <name evidence="1" type="ORF">DAT39_008114</name>
</gene>